<protein>
    <submittedName>
        <fullName evidence="1">6253_t:CDS:1</fullName>
    </submittedName>
</protein>
<proteinExistence type="predicted"/>
<evidence type="ECO:0000313" key="1">
    <source>
        <dbReference type="EMBL" id="CAG8820599.1"/>
    </source>
</evidence>
<reference evidence="1 2" key="1">
    <citation type="submission" date="2021-06" db="EMBL/GenBank/DDBJ databases">
        <authorList>
            <person name="Kallberg Y."/>
            <person name="Tangrot J."/>
            <person name="Rosling A."/>
        </authorList>
    </citation>
    <scope>NUCLEOTIDE SEQUENCE [LARGE SCALE GENOMIC DNA]</scope>
    <source>
        <strain evidence="1 2">120-4 pot B 10/14</strain>
    </source>
</reference>
<keyword evidence="2" id="KW-1185">Reference proteome</keyword>
<comment type="caution">
    <text evidence="1">The sequence shown here is derived from an EMBL/GenBank/DDBJ whole genome shotgun (WGS) entry which is preliminary data.</text>
</comment>
<feature type="non-terminal residue" evidence="1">
    <location>
        <position position="50"/>
    </location>
</feature>
<organism evidence="1 2">
    <name type="scientific">Gigaspora margarita</name>
    <dbReference type="NCBI Taxonomy" id="4874"/>
    <lineage>
        <taxon>Eukaryota</taxon>
        <taxon>Fungi</taxon>
        <taxon>Fungi incertae sedis</taxon>
        <taxon>Mucoromycota</taxon>
        <taxon>Glomeromycotina</taxon>
        <taxon>Glomeromycetes</taxon>
        <taxon>Diversisporales</taxon>
        <taxon>Gigasporaceae</taxon>
        <taxon>Gigaspora</taxon>
    </lineage>
</organism>
<accession>A0ABN7W804</accession>
<dbReference type="EMBL" id="CAJVQB010034033">
    <property type="protein sequence ID" value="CAG8820599.1"/>
    <property type="molecule type" value="Genomic_DNA"/>
</dbReference>
<gene>
    <name evidence="1" type="ORF">GMARGA_LOCUS27613</name>
</gene>
<name>A0ABN7W804_GIGMA</name>
<sequence>MDNGLHPEFAKNTLECYIKLANKCMDANPFNRPSVSYIRGELIKWYNLVY</sequence>
<evidence type="ECO:0000313" key="2">
    <source>
        <dbReference type="Proteomes" id="UP000789901"/>
    </source>
</evidence>
<dbReference type="Proteomes" id="UP000789901">
    <property type="component" value="Unassembled WGS sequence"/>
</dbReference>